<dbReference type="GO" id="GO:0031422">
    <property type="term" value="C:RecQ family helicase-topoisomerase III complex"/>
    <property type="evidence" value="ECO:0007669"/>
    <property type="project" value="TreeGrafter"/>
</dbReference>
<accession>A0A5M3YNH0</accession>
<dbReference type="Gene3D" id="2.40.50.770">
    <property type="entry name" value="RecQ-mediated genome instability protein Rmi1, C-terminal domain"/>
    <property type="match status" value="1"/>
</dbReference>
<dbReference type="Pfam" id="PF08585">
    <property type="entry name" value="RMI1_N_C"/>
    <property type="match status" value="1"/>
</dbReference>
<dbReference type="InterPro" id="IPR013894">
    <property type="entry name" value="RMI1_OB"/>
</dbReference>
<feature type="compositionally biased region" description="Polar residues" evidence="3">
    <location>
        <begin position="127"/>
        <end position="144"/>
    </location>
</feature>
<evidence type="ECO:0000259" key="5">
    <source>
        <dbReference type="Pfam" id="PF21000"/>
    </source>
</evidence>
<dbReference type="InterPro" id="IPR049363">
    <property type="entry name" value="RMI1_N"/>
</dbReference>
<feature type="domain" description="RecQ mediated genome instability protein 1 OB-fold" evidence="4">
    <location>
        <begin position="68"/>
        <end position="230"/>
    </location>
</feature>
<dbReference type="SMART" id="SM01161">
    <property type="entry name" value="DUF1767"/>
    <property type="match status" value="1"/>
</dbReference>
<comment type="similarity">
    <text evidence="1">Belongs to the RMI1 family.</text>
</comment>
<organism evidence="6 7">
    <name type="scientific">Aspergillus terreus</name>
    <dbReference type="NCBI Taxonomy" id="33178"/>
    <lineage>
        <taxon>Eukaryota</taxon>
        <taxon>Fungi</taxon>
        <taxon>Dikarya</taxon>
        <taxon>Ascomycota</taxon>
        <taxon>Pezizomycotina</taxon>
        <taxon>Eurotiomycetes</taxon>
        <taxon>Eurotiomycetidae</taxon>
        <taxon>Eurotiales</taxon>
        <taxon>Aspergillaceae</taxon>
        <taxon>Aspergillus</taxon>
        <taxon>Aspergillus subgen. Circumdati</taxon>
    </lineage>
</organism>
<evidence type="ECO:0000256" key="1">
    <source>
        <dbReference type="ARBA" id="ARBA00006395"/>
    </source>
</evidence>
<dbReference type="EMBL" id="BLJY01000001">
    <property type="protein sequence ID" value="GFF12583.1"/>
    <property type="molecule type" value="Genomic_DNA"/>
</dbReference>
<dbReference type="GO" id="GO:0016604">
    <property type="term" value="C:nuclear body"/>
    <property type="evidence" value="ECO:0007669"/>
    <property type="project" value="TreeGrafter"/>
</dbReference>
<evidence type="ECO:0000259" key="4">
    <source>
        <dbReference type="Pfam" id="PF08585"/>
    </source>
</evidence>
<evidence type="ECO:0000313" key="6">
    <source>
        <dbReference type="EMBL" id="GFF12583.1"/>
    </source>
</evidence>
<name>A0A5M3YNH0_ASPTE</name>
<dbReference type="Pfam" id="PF21000">
    <property type="entry name" value="RMI1_N_N"/>
    <property type="match status" value="1"/>
</dbReference>
<dbReference type="PANTHER" id="PTHR14790">
    <property type="entry name" value="RECQ-MEDIATED GENOME INSTABILITY PROTEIN 1 RMI1"/>
    <property type="match status" value="1"/>
</dbReference>
<evidence type="ECO:0000313" key="7">
    <source>
        <dbReference type="Proteomes" id="UP000452235"/>
    </source>
</evidence>
<dbReference type="Proteomes" id="UP000452235">
    <property type="component" value="Unassembled WGS sequence"/>
</dbReference>
<sequence>MITSDQIAAQLLHSKSLPVSSSWLDAFISSTAHQRNIPISALTQTALFRILASDFRDSLSTRASSSLLPTDIFDLTVQERRLQGPIPVQVLDIEDIGSSLWSQVEAIERVERGETVRGREIIRTVNVDESTQGQADANGNTSTAAARPNEPGTSSSGPHRLIVQDAAGTRAVAIELKQIKGIAVGQLPIGAKLLLRNATVARGMILLTPVCVTLLGGKIETLDQSWKAGRKERLLARIAEGQGDAAAQT</sequence>
<protein>
    <recommendedName>
        <fullName evidence="2">RecQ-mediated genome instability protein 1</fullName>
    </recommendedName>
</protein>
<feature type="region of interest" description="Disordered" evidence="3">
    <location>
        <begin position="127"/>
        <end position="159"/>
    </location>
</feature>
<proteinExistence type="inferred from homology"/>
<dbReference type="PANTHER" id="PTHR14790:SF15">
    <property type="entry name" value="RECQ-MEDIATED GENOME INSTABILITY PROTEIN 1"/>
    <property type="match status" value="1"/>
</dbReference>
<dbReference type="OrthoDB" id="341511at2759"/>
<dbReference type="GO" id="GO:0000712">
    <property type="term" value="P:resolution of meiotic recombination intermediates"/>
    <property type="evidence" value="ECO:0007669"/>
    <property type="project" value="TreeGrafter"/>
</dbReference>
<evidence type="ECO:0000256" key="3">
    <source>
        <dbReference type="SAM" id="MobiDB-lite"/>
    </source>
</evidence>
<dbReference type="GO" id="GO:0000724">
    <property type="term" value="P:double-strand break repair via homologous recombination"/>
    <property type="evidence" value="ECO:0007669"/>
    <property type="project" value="TreeGrafter"/>
</dbReference>
<gene>
    <name evidence="6" type="ORF">ATEIFO6365_0001080600</name>
</gene>
<comment type="caution">
    <text evidence="6">The sequence shown here is derived from an EMBL/GenBank/DDBJ whole genome shotgun (WGS) entry which is preliminary data.</text>
</comment>
<keyword evidence="7" id="KW-1185">Reference proteome</keyword>
<dbReference type="AlphaFoldDB" id="A0A5M3YNH0"/>
<feature type="domain" description="RMI1 N-terminal" evidence="5">
    <location>
        <begin position="14"/>
        <end position="58"/>
    </location>
</feature>
<evidence type="ECO:0000256" key="2">
    <source>
        <dbReference type="ARBA" id="ARBA00018987"/>
    </source>
</evidence>
<reference evidence="6 7" key="1">
    <citation type="submission" date="2020-01" db="EMBL/GenBank/DDBJ databases">
        <title>Aspergillus terreus IFO 6365 whole genome shotgun sequence.</title>
        <authorList>
            <person name="Kanamasa S."/>
            <person name="Takahashi H."/>
        </authorList>
    </citation>
    <scope>NUCLEOTIDE SEQUENCE [LARGE SCALE GENOMIC DNA]</scope>
    <source>
        <strain evidence="6 7">IFO 6365</strain>
    </source>
</reference>
<dbReference type="InterPro" id="IPR042470">
    <property type="entry name" value="RMI1_N_C_sf"/>
</dbReference>